<feature type="signal peptide" evidence="1">
    <location>
        <begin position="1"/>
        <end position="19"/>
    </location>
</feature>
<organism evidence="2 3">
    <name type="scientific">Euphydryas editha</name>
    <name type="common">Edith's checkerspot</name>
    <dbReference type="NCBI Taxonomy" id="104508"/>
    <lineage>
        <taxon>Eukaryota</taxon>
        <taxon>Metazoa</taxon>
        <taxon>Ecdysozoa</taxon>
        <taxon>Arthropoda</taxon>
        <taxon>Hexapoda</taxon>
        <taxon>Insecta</taxon>
        <taxon>Pterygota</taxon>
        <taxon>Neoptera</taxon>
        <taxon>Endopterygota</taxon>
        <taxon>Lepidoptera</taxon>
        <taxon>Glossata</taxon>
        <taxon>Ditrysia</taxon>
        <taxon>Papilionoidea</taxon>
        <taxon>Nymphalidae</taxon>
        <taxon>Nymphalinae</taxon>
        <taxon>Euphydryas</taxon>
    </lineage>
</organism>
<dbReference type="Proteomes" id="UP001153954">
    <property type="component" value="Unassembled WGS sequence"/>
</dbReference>
<reference evidence="2" key="1">
    <citation type="submission" date="2022-03" db="EMBL/GenBank/DDBJ databases">
        <authorList>
            <person name="Tunstrom K."/>
        </authorList>
    </citation>
    <scope>NUCLEOTIDE SEQUENCE</scope>
</reference>
<protein>
    <submittedName>
        <fullName evidence="2">Uncharacterized protein</fullName>
    </submittedName>
</protein>
<evidence type="ECO:0000256" key="1">
    <source>
        <dbReference type="SAM" id="SignalP"/>
    </source>
</evidence>
<evidence type="ECO:0000313" key="3">
    <source>
        <dbReference type="Proteomes" id="UP001153954"/>
    </source>
</evidence>
<dbReference type="EMBL" id="CAKOGL010000003">
    <property type="protein sequence ID" value="CAH2084540.1"/>
    <property type="molecule type" value="Genomic_DNA"/>
</dbReference>
<gene>
    <name evidence="2" type="ORF">EEDITHA_LOCUS1096</name>
</gene>
<dbReference type="AlphaFoldDB" id="A0AAU9TGC7"/>
<proteinExistence type="predicted"/>
<accession>A0AAU9TGC7</accession>
<comment type="caution">
    <text evidence="2">The sequence shown here is derived from an EMBL/GenBank/DDBJ whole genome shotgun (WGS) entry which is preliminary data.</text>
</comment>
<name>A0AAU9TGC7_EUPED</name>
<keyword evidence="3" id="KW-1185">Reference proteome</keyword>
<sequence length="85" mass="9910">MAYIFMSIAILYLLTPISTKQVYYPEFAWPNAIVFDGPTNYEDRGSDQFIEDFDLDIRFNRPMKSNENNCPNGYHLQGDVCFPDD</sequence>
<keyword evidence="1" id="KW-0732">Signal</keyword>
<feature type="chain" id="PRO_5043628155" evidence="1">
    <location>
        <begin position="20"/>
        <end position="85"/>
    </location>
</feature>
<evidence type="ECO:0000313" key="2">
    <source>
        <dbReference type="EMBL" id="CAH2084540.1"/>
    </source>
</evidence>